<dbReference type="GO" id="GO:0003676">
    <property type="term" value="F:nucleic acid binding"/>
    <property type="evidence" value="ECO:0007669"/>
    <property type="project" value="InterPro"/>
</dbReference>
<dbReference type="SUPFAM" id="SSF56672">
    <property type="entry name" value="DNA/RNA polymerases"/>
    <property type="match status" value="1"/>
</dbReference>
<evidence type="ECO:0000259" key="3">
    <source>
        <dbReference type="Pfam" id="PF13456"/>
    </source>
</evidence>
<feature type="compositionally biased region" description="Basic residues" evidence="1">
    <location>
        <begin position="267"/>
        <end position="276"/>
    </location>
</feature>
<dbReference type="InterPro" id="IPR000477">
    <property type="entry name" value="RT_dom"/>
</dbReference>
<gene>
    <name evidence="4" type="ORF">FSB_LOCUS58187</name>
</gene>
<accession>A0A2N9J135</accession>
<dbReference type="InterPro" id="IPR002156">
    <property type="entry name" value="RNaseH_domain"/>
</dbReference>
<evidence type="ECO:0000259" key="2">
    <source>
        <dbReference type="Pfam" id="PF00078"/>
    </source>
</evidence>
<evidence type="ECO:0008006" key="5">
    <source>
        <dbReference type="Google" id="ProtNLM"/>
    </source>
</evidence>
<evidence type="ECO:0000256" key="1">
    <source>
        <dbReference type="SAM" id="MobiDB-lite"/>
    </source>
</evidence>
<dbReference type="InterPro" id="IPR044730">
    <property type="entry name" value="RNase_H-like_dom_plant"/>
</dbReference>
<dbReference type="CDD" id="cd06222">
    <property type="entry name" value="RNase_H_like"/>
    <property type="match status" value="1"/>
</dbReference>
<dbReference type="PANTHER" id="PTHR33116">
    <property type="entry name" value="REVERSE TRANSCRIPTASE ZINC-BINDING DOMAIN-CONTAINING PROTEIN-RELATED-RELATED"/>
    <property type="match status" value="1"/>
</dbReference>
<name>A0A2N9J135_FAGSY</name>
<feature type="domain" description="Reverse transcriptase" evidence="2">
    <location>
        <begin position="626"/>
        <end position="733"/>
    </location>
</feature>
<dbReference type="InterPro" id="IPR043502">
    <property type="entry name" value="DNA/RNA_pol_sf"/>
</dbReference>
<sequence>MQHIFRNFVTSTFQRYKVCANQSSDERDMAPGSWGVGAFFRVFLAKIPAKRGKPPANRELHTIAGVSIFLTHPGSRINSWRAGKTQRAKAVVREEKHACAALFLKVLDLRETKRGLERYGPGNRGHRSVFGPSKGIFPIDIPARPGKILTIREFHALHRGELGFVRCGPANRGCWNVPHAKGSFSNRDSGLTGGALGDPRVAQGGQLYLAFGLVNASVKPWSNLVKLDQNWSNLSKLREMCSGPRLEVLSIWVMTPSSGNRSSLNKGKSKDHRHSIIKPAPVGHFSQGKNNGSSSGDVKPHQSHFDSHSGVVQSRSHDNLEEHLPTDQGEPASGISSVLQSYVARVAEPMVGVFYGSSSTKSGEDPSVANTTFNFGRISLVQIESFRRDSQAPNASRSTDYGREMRMGVMEHTTTLINENGATKRFLKEMGWSLMEQMRSLPQIDECPTSDMSLIMNIILWNCKGALKLNFRRSFSKLVNCHFITLKIVTETRVGGDRAKITDSLPFDGAIHADTIGYAGGIWLLWNTDVVDVSVLVATEQEIHAVIKVCSSNLSCFSSAPRSVWRVDNWTTCISVEESLMLSSPISTDEIKAALWSMKPFKAPSPDGLHAGFFQRSWHTFADCLSKFRPIGLCNTIYKVITKIIVLRLRPLLDKLISPLQTAFVPGRKGLDNMIIVQELVHSFSLKRGNSGFMAIKIDLEKAYDRLEWQFIRDMLIFFKIPEDLAKLIMSCITTSSISVLLNGGDLLWDPVKASRTGPSFSHLFFADDLVLFAKADQKNCQSVKEVLECFCDLSGQKISLHKSKAYFSPNVFSEQCNVLCFILGITSTPNLGKYLGFPIIHLGSLARDFDFVVEKIQSKLAGWKSNLLSMAGRVILAQSVTSSMPSYVMQGVLLPTKILKSIDQINRNFIWGSTDIRKKLHLVSWKKITKPKSASGLGLMAAKPKNLALAAKLCWRFKSNPHEPWVKVLRSKYMAGPRPRTYALSKTWTTMLKGEIICNLGSRWLIGSNCSLNFCFPGLAGSGGLIRNCVGDWISSFARNIGITGSAEAELWALRNGLTLCLQLRLPAVVVELDAQAIANILSSSNSYNGDLCPLVDDYREGPTRTLQDQGPPFFKPNPADLISDLERKRRRRSRAPMVEILSSNGEDREKARLAQNLASPNPLCRHSPHQASPSVAAASSRLSPGEEQSERVRKNERKREAQKKKKK</sequence>
<dbReference type="GO" id="GO:0004523">
    <property type="term" value="F:RNA-DNA hybrid ribonuclease activity"/>
    <property type="evidence" value="ECO:0007669"/>
    <property type="project" value="InterPro"/>
</dbReference>
<feature type="region of interest" description="Disordered" evidence="1">
    <location>
        <begin position="1102"/>
        <end position="1209"/>
    </location>
</feature>
<feature type="region of interest" description="Disordered" evidence="1">
    <location>
        <begin position="258"/>
        <end position="316"/>
    </location>
</feature>
<protein>
    <recommendedName>
        <fullName evidence="5">Reverse transcriptase domain-containing protein</fullName>
    </recommendedName>
</protein>
<feature type="domain" description="RNase H type-1" evidence="3">
    <location>
        <begin position="1018"/>
        <end position="1101"/>
    </location>
</feature>
<dbReference type="PANTHER" id="PTHR33116:SF70">
    <property type="entry name" value="NON-LTR RETROELEMENT REVERSE TRANSCRIPTASE-LIKE PROTEIN"/>
    <property type="match status" value="1"/>
</dbReference>
<dbReference type="EMBL" id="OIVN01006310">
    <property type="protein sequence ID" value="SPD30305.1"/>
    <property type="molecule type" value="Genomic_DNA"/>
</dbReference>
<dbReference type="CDD" id="cd01650">
    <property type="entry name" value="RT_nLTR_like"/>
    <property type="match status" value="1"/>
</dbReference>
<reference evidence="4" key="1">
    <citation type="submission" date="2018-02" db="EMBL/GenBank/DDBJ databases">
        <authorList>
            <person name="Cohen D.B."/>
            <person name="Kent A.D."/>
        </authorList>
    </citation>
    <scope>NUCLEOTIDE SEQUENCE</scope>
</reference>
<dbReference type="Pfam" id="PF13456">
    <property type="entry name" value="RVT_3"/>
    <property type="match status" value="1"/>
</dbReference>
<evidence type="ECO:0000313" key="4">
    <source>
        <dbReference type="EMBL" id="SPD30305.1"/>
    </source>
</evidence>
<proteinExistence type="predicted"/>
<organism evidence="4">
    <name type="scientific">Fagus sylvatica</name>
    <name type="common">Beechnut</name>
    <dbReference type="NCBI Taxonomy" id="28930"/>
    <lineage>
        <taxon>Eukaryota</taxon>
        <taxon>Viridiplantae</taxon>
        <taxon>Streptophyta</taxon>
        <taxon>Embryophyta</taxon>
        <taxon>Tracheophyta</taxon>
        <taxon>Spermatophyta</taxon>
        <taxon>Magnoliopsida</taxon>
        <taxon>eudicotyledons</taxon>
        <taxon>Gunneridae</taxon>
        <taxon>Pentapetalae</taxon>
        <taxon>rosids</taxon>
        <taxon>fabids</taxon>
        <taxon>Fagales</taxon>
        <taxon>Fagaceae</taxon>
        <taxon>Fagus</taxon>
    </lineage>
</organism>
<feature type="compositionally biased region" description="Basic and acidic residues" evidence="1">
    <location>
        <begin position="1190"/>
        <end position="1201"/>
    </location>
</feature>
<dbReference type="Gene3D" id="3.30.420.10">
    <property type="entry name" value="Ribonuclease H-like superfamily/Ribonuclease H"/>
    <property type="match status" value="1"/>
</dbReference>
<dbReference type="Pfam" id="PF00078">
    <property type="entry name" value="RVT_1"/>
    <property type="match status" value="1"/>
</dbReference>
<feature type="compositionally biased region" description="Basic and acidic residues" evidence="1">
    <location>
        <begin position="298"/>
        <end position="307"/>
    </location>
</feature>
<feature type="compositionally biased region" description="Polar residues" evidence="1">
    <location>
        <begin position="287"/>
        <end position="296"/>
    </location>
</feature>
<dbReference type="InterPro" id="IPR036397">
    <property type="entry name" value="RNaseH_sf"/>
</dbReference>
<dbReference type="AlphaFoldDB" id="A0A2N9J135"/>